<dbReference type="OrthoDB" id="10256179at2759"/>
<dbReference type="InterPro" id="IPR051210">
    <property type="entry name" value="Ub_ligase/GEF_domain"/>
</dbReference>
<feature type="repeat" description="RCC1" evidence="2">
    <location>
        <begin position="727"/>
        <end position="780"/>
    </location>
</feature>
<organism evidence="7">
    <name type="scientific">Enterobius vermicularis</name>
    <name type="common">Human pinworm</name>
    <dbReference type="NCBI Taxonomy" id="51028"/>
    <lineage>
        <taxon>Eukaryota</taxon>
        <taxon>Metazoa</taxon>
        <taxon>Ecdysozoa</taxon>
        <taxon>Nematoda</taxon>
        <taxon>Chromadorea</taxon>
        <taxon>Rhabditida</taxon>
        <taxon>Spirurina</taxon>
        <taxon>Oxyuridomorpha</taxon>
        <taxon>Oxyuroidea</taxon>
        <taxon>Oxyuridae</taxon>
        <taxon>Enterobius</taxon>
    </lineage>
</organism>
<keyword evidence="6" id="KW-1185">Reference proteome</keyword>
<name>A0A0N4VK00_ENTVE</name>
<dbReference type="Pfam" id="PF13540">
    <property type="entry name" value="RCC1_2"/>
    <property type="match status" value="1"/>
</dbReference>
<accession>A0A0N4VK00</accession>
<evidence type="ECO:0000256" key="2">
    <source>
        <dbReference type="PROSITE-ProRule" id="PRU00235"/>
    </source>
</evidence>
<dbReference type="PROSITE" id="PS50012">
    <property type="entry name" value="RCC1_3"/>
    <property type="match status" value="4"/>
</dbReference>
<dbReference type="Gene3D" id="2.130.10.30">
    <property type="entry name" value="Regulator of chromosome condensation 1/beta-lactamase-inhibitor protein II"/>
    <property type="match status" value="2"/>
</dbReference>
<evidence type="ECO:0000313" key="7">
    <source>
        <dbReference type="WBParaSite" id="EVEC_0001117101-mRNA-1"/>
    </source>
</evidence>
<feature type="domain" description="RCC1-like" evidence="4">
    <location>
        <begin position="596"/>
        <end position="840"/>
    </location>
</feature>
<keyword evidence="1" id="KW-0677">Repeat</keyword>
<feature type="compositionally biased region" description="Polar residues" evidence="3">
    <location>
        <begin position="1094"/>
        <end position="1115"/>
    </location>
</feature>
<dbReference type="Proteomes" id="UP000274131">
    <property type="component" value="Unassembled WGS sequence"/>
</dbReference>
<dbReference type="InterPro" id="IPR058923">
    <property type="entry name" value="RCC1-like_dom"/>
</dbReference>
<gene>
    <name evidence="5" type="ORF">EVEC_LOCUS10496</name>
</gene>
<dbReference type="PANTHER" id="PTHR22870:SF408">
    <property type="entry name" value="OS09G0560450 PROTEIN"/>
    <property type="match status" value="1"/>
</dbReference>
<dbReference type="EMBL" id="UXUI01010898">
    <property type="protein sequence ID" value="VDD95745.1"/>
    <property type="molecule type" value="Genomic_DNA"/>
</dbReference>
<evidence type="ECO:0000313" key="6">
    <source>
        <dbReference type="Proteomes" id="UP000274131"/>
    </source>
</evidence>
<dbReference type="PRINTS" id="PR00633">
    <property type="entry name" value="RCCNDNSATION"/>
</dbReference>
<feature type="repeat" description="RCC1" evidence="2">
    <location>
        <begin position="911"/>
        <end position="961"/>
    </location>
</feature>
<evidence type="ECO:0000313" key="5">
    <source>
        <dbReference type="EMBL" id="VDD95745.1"/>
    </source>
</evidence>
<reference evidence="5 6" key="2">
    <citation type="submission" date="2018-10" db="EMBL/GenBank/DDBJ databases">
        <authorList>
            <consortium name="Pathogen Informatics"/>
        </authorList>
    </citation>
    <scope>NUCLEOTIDE SEQUENCE [LARGE SCALE GENOMIC DNA]</scope>
</reference>
<protein>
    <submittedName>
        <fullName evidence="7">CNH domain-containing protein</fullName>
    </submittedName>
</protein>
<dbReference type="AlphaFoldDB" id="A0A0N4VK00"/>
<proteinExistence type="predicted"/>
<evidence type="ECO:0000259" key="4">
    <source>
        <dbReference type="Pfam" id="PF25390"/>
    </source>
</evidence>
<dbReference type="PANTHER" id="PTHR22870">
    <property type="entry name" value="REGULATOR OF CHROMOSOME CONDENSATION"/>
    <property type="match status" value="1"/>
</dbReference>
<feature type="repeat" description="RCC1" evidence="2">
    <location>
        <begin position="668"/>
        <end position="726"/>
    </location>
</feature>
<dbReference type="Pfam" id="PF25390">
    <property type="entry name" value="WD40_RLD"/>
    <property type="match status" value="1"/>
</dbReference>
<dbReference type="SUPFAM" id="SSF50985">
    <property type="entry name" value="RCC1/BLIP-II"/>
    <property type="match status" value="2"/>
</dbReference>
<feature type="repeat" description="RCC1" evidence="2">
    <location>
        <begin position="781"/>
        <end position="831"/>
    </location>
</feature>
<dbReference type="STRING" id="51028.A0A0N4VK00"/>
<evidence type="ECO:0000256" key="1">
    <source>
        <dbReference type="ARBA" id="ARBA00022737"/>
    </source>
</evidence>
<feature type="region of interest" description="Disordered" evidence="3">
    <location>
        <begin position="1092"/>
        <end position="1118"/>
    </location>
</feature>
<evidence type="ECO:0000256" key="3">
    <source>
        <dbReference type="SAM" id="MobiDB-lite"/>
    </source>
</evidence>
<dbReference type="InterPro" id="IPR000408">
    <property type="entry name" value="Reg_chr_condens"/>
</dbReference>
<dbReference type="WBParaSite" id="EVEC_0001117101-mRNA-1">
    <property type="protein sequence ID" value="EVEC_0001117101-mRNA-1"/>
    <property type="gene ID" value="EVEC_0001117101"/>
</dbReference>
<sequence>MQDIPWGHGGIFSNDSFTHIEVEVKNQLCLKLPTSAICYLSLYSKRPILIYSNKAGQIFVIDLVIRRVSVGLGAPQSIHNIETLSTDNSVHLLVTGFTGAQWILPLEEGGLSLRETLSRVVPSELKQVCRVPIKLSITENNKLCSLETDQCRLKLYDDVSLNEPVVDVNVPKDCWMVYWTDNAVFALCDQTKLFVSVHCGQTSSFTDLVYDEFDEPLPAKSILGIIPAAKTCFFPSCILIADKGALFIHPQGFIFTDKFYLNQSEKLFILPLYFFLPNKSSEFRPLDDRLVRVASQHHYSLDFCTKLAAKLNRPQLEFCTKIIRHSLSLFLANDGMASFLEEITRLATELPNCGVVLGLYNKLVEGEGSFKDAVCGHMGMKLDEVKLRLILSSVEGLEIGVAVRMFSEFGYADLLLPAVLGRCDENAQDPCRHSVIKLFIAKFKRSPCEKKTIEADLRNFLLRSEDVSEGLEELLTCGFWSCVSLIVKRDERNSDSIGKFLAEMKADWPTSCVSEIVRTLSSLSWSRIAPHAEKLLHRMSSFLPNVHSATHISSFFKIAEQQLENYPHEAAKLYSLSAISFGVVFQREVLLSSTPLSCGSNCLSLVSEEESPVFWGEFTPGARKAKDDAKAKEPDVYCSPRPRTISLPHRVCGVSCGTEHLLILTFHGRVYSFGKNRLAISFIDRYGQCGVGHKKEVTEATLVPVIFEGVRSLKAGHYHSALVNIHGQVFTWGWGVYGQLGHGGLNRTDDILLPKLVKTIKDPVVAVACGYAHTIFLTETGVVLACGNGSYGQLGSGQAEKKHFIPIIVPLPAPVKIISSKYFHSLALTSSQELYQWGISPQSLKMRVFLRKRLRSSKPNNTSPSNSSLSEKSLELSQSHLSVCQIEHSITDEIVHLDAGSCHSALVTKSGLLYTWGKGLEMQLGHGNKKEQEEPHRLFDPEVLWKDVSCGLDFTAALTSDGSVYVWGRNDKDHLGVTSDPVPVEIRKIVLKTMKGPKTVQLSGGPCVATPRKLSTVVSSFASEVVFSEVSIKELIEKLRSLDLDVLQAISASLLLDPINSFVSVFVHLLAGDAKSAVKLFLGMKEMEHKNAGLSESTSLEPTDTGLSETTSSVSGADGCAEDPLSNMMWNFISKHSNYTAQWELLNMFLAHFPVAGRLLRDPKLSLQAPSVMAADASMFDGLDAMEKLRLIENWRPTKPEDFVDVKQTDLQKLNSKVRVWNCCGTIDRTTTRLNSIPEKRRICPNCSEAWRCEVKLKLSKK</sequence>
<dbReference type="InterPro" id="IPR009091">
    <property type="entry name" value="RCC1/BLIP-II"/>
</dbReference>
<reference evidence="7" key="1">
    <citation type="submission" date="2017-02" db="UniProtKB">
        <authorList>
            <consortium name="WormBaseParasite"/>
        </authorList>
    </citation>
    <scope>IDENTIFICATION</scope>
</reference>